<dbReference type="InterPro" id="IPR000008">
    <property type="entry name" value="C2_dom"/>
</dbReference>
<feature type="region of interest" description="Disordered" evidence="4">
    <location>
        <begin position="923"/>
        <end position="978"/>
    </location>
</feature>
<dbReference type="PROSITE" id="PS50004">
    <property type="entry name" value="C2"/>
    <property type="match status" value="1"/>
</dbReference>
<feature type="region of interest" description="Disordered" evidence="4">
    <location>
        <begin position="1355"/>
        <end position="1445"/>
    </location>
</feature>
<dbReference type="Gene3D" id="6.10.250.3000">
    <property type="match status" value="1"/>
</dbReference>
<feature type="region of interest" description="Disordered" evidence="4">
    <location>
        <begin position="262"/>
        <end position="319"/>
    </location>
</feature>
<dbReference type="GO" id="GO:0042043">
    <property type="term" value="F:neurexin family protein binding"/>
    <property type="evidence" value="ECO:0007669"/>
    <property type="project" value="TreeGrafter"/>
</dbReference>
<feature type="compositionally biased region" description="Polar residues" evidence="4">
    <location>
        <begin position="798"/>
        <end position="808"/>
    </location>
</feature>
<dbReference type="InterPro" id="IPR010911">
    <property type="entry name" value="Rab_BD"/>
</dbReference>
<sequence length="1638" mass="183867">MIDLSFLTEEEQEAIMKVLQRDAELKKAEEERVRHLPEKVRFWFLYLPSSHLVVILSIRDMSQSKSNKAKDSWVSNVNKEVFAPPELHGIVEHQEEEEELKSSSRRNPFNSIISKILLSSEESQPKANLLNDEMETSKKPSEEPTEESQKEPVKRPVPRARKLVHKVTNPMPQGEDFVPKPAKRTQGVNGIGTLPRGILKRSSSSSSTDSEVRANQMLDVQSKNGIPTITILEGDAGRNSLMEEAEDSTQISLEKLKQVRFSSSIGKGEPSQSPRLHRRRETRESDLKSDEVKTSKNDTNRSDSFENKQTSTVKPLETYSSALQVKTTDSLQEDMSAPSPHGTNESVSLINQTLQTKSCLIPNSDKLVYVVDEHLLPAETKTQELSDINSAGLQQGKPDLVEERDAKTIFKPDKHGDEIVEVDDESVSKVLDWFERSSGTEDRKPESARSQGGELKEVNFTTRTVLPTEHSGTSVDRKMQVREELPCGKNKQLDAISPTTFISEDIQLIKERTKPKKGEETEEQNEKSLSDFDCTKIEAKESDEEIKQQNQINVLKHHEHVLPAQKCVLEKTVRAKRKIREIRAFWERHETIPSHGEKEVGIHTNTSGGGALEGLKESDRIKPTYGLDDQSKSTLSAELRCAIQPSKNEHQNSFEFGSGHAVRKTERPLPYEGKLNEYTKLTKDSNLQSGVGVASASPEIKDKDGKEAFKGKVAAFSQQKSSFQALSLKEKINEMSKNQISSPSQFQSLRNFWDARVKLQNSIDREDISSPNNAIRNNTFITYDRNSEEDKSRDNVSKQELSQQQTQASEKEKTGKLDSVTRLQRHEVKEHIDKNIVSSKEQPLRGSQRYSEQNLPREIVAYQPSELGVGMKTLDTVNNTAQTNCSVDLACQQDTGLSEDVTETIEKSLAPSKVNGLSLENLEREASETPSPNPRHADSTGQRTAEMQAKNTKYKQDEESLQEISETVEKSVAPSKLSSLSSSLEKLLKEASETPPPKPRRVDMTVQRTAEMEVKNTACQHDGESLREINETIEKSVAPCRDSGLSSSLEKLLKEASETPPPKPRRMDGTVQRTADILVGNVTCHHNGELLQETDKPVEPSALSEAKNKALDVNLQNVLKDVCETPASTLENMDKKMQGKIPTSHSMCMPCQEERDHPQEIQETVEKTAVSNSEKFKEFSSSLEKLLQEASEASSPISKALNKQEKLGNRMFPSQTETLVMTVSQPYDNALRSCHKQMKTAIKSGVPEQNAKASVDDLATSEVSELLKINEAIIKKEQRNTPAIDLSSLQGETNTVIKPFKINETGRKDESTSLNAPEDDSQLKELLKLRRTSTPLKDESSSPQLEEAQFSLAFQREDNDEEDGDSLNFGSRLSDENSDYYSGTGSSTLSTVPSQSDKPFSNPEKVKGLSKSVPSFLQEESDDRETDTASESSYSFGRIKKSPSSLTNLSGSSGMASLSSVCTQNLMSVYSGDFGSVDVKGNIQFAIDYVEQLNELHIFICQCKDLAVADVKRQRSDPYVKTYLLPEKYKLGKRKTSVKKKTFNPVFNEILRYKIEKDLLKSQSLNISVWHNDTFGRNSFLGEVELDLGTWDWNDKSNKQINWFPLKPRVNKTKYSYRSEFMKCTFHCTKNKLLMYHF</sequence>
<keyword evidence="2" id="KW-0677">Repeat</keyword>
<proteinExistence type="predicted"/>
<feature type="compositionally biased region" description="Basic and acidic residues" evidence="4">
    <location>
        <begin position="135"/>
        <end position="154"/>
    </location>
</feature>
<protein>
    <recommendedName>
        <fullName evidence="9">Synaptotagmin-like protein 2</fullName>
    </recommendedName>
</protein>
<evidence type="ECO:0008006" key="9">
    <source>
        <dbReference type="Google" id="ProtNLM"/>
    </source>
</evidence>
<feature type="domain" description="RabBD" evidence="6">
    <location>
        <begin position="1"/>
        <end position="77"/>
    </location>
</feature>
<feature type="compositionally biased region" description="Basic residues" evidence="4">
    <location>
        <begin position="156"/>
        <end position="165"/>
    </location>
</feature>
<dbReference type="SUPFAM" id="SSF49562">
    <property type="entry name" value="C2 domain (Calcium/lipid-binding domain, CaLB)"/>
    <property type="match status" value="1"/>
</dbReference>
<dbReference type="GO" id="GO:0006886">
    <property type="term" value="P:intracellular protein transport"/>
    <property type="evidence" value="ECO:0007669"/>
    <property type="project" value="InterPro"/>
</dbReference>
<feature type="region of interest" description="Disordered" evidence="4">
    <location>
        <begin position="779"/>
        <end position="827"/>
    </location>
</feature>
<dbReference type="Gene3D" id="2.60.40.150">
    <property type="entry name" value="C2 domain"/>
    <property type="match status" value="1"/>
</dbReference>
<feature type="region of interest" description="Disordered" evidence="4">
    <location>
        <begin position="1300"/>
        <end position="1324"/>
    </location>
</feature>
<dbReference type="PROSITE" id="PS50916">
    <property type="entry name" value="RABBD"/>
    <property type="match status" value="1"/>
</dbReference>
<evidence type="ECO:0000256" key="1">
    <source>
        <dbReference type="ARBA" id="ARBA00004370"/>
    </source>
</evidence>
<evidence type="ECO:0000313" key="8">
    <source>
        <dbReference type="Proteomes" id="UP000694428"/>
    </source>
</evidence>
<dbReference type="CDD" id="cd08393">
    <property type="entry name" value="C2A_SLP-1_2"/>
    <property type="match status" value="1"/>
</dbReference>
<dbReference type="InterPro" id="IPR035892">
    <property type="entry name" value="C2_domain_sf"/>
</dbReference>
<dbReference type="Pfam" id="PF00168">
    <property type="entry name" value="C2"/>
    <property type="match status" value="1"/>
</dbReference>
<name>A0A8C9FKE2_PAVCR</name>
<organism evidence="7 8">
    <name type="scientific">Pavo cristatus</name>
    <name type="common">Indian peafowl</name>
    <name type="synonym">Blue peafowl</name>
    <dbReference type="NCBI Taxonomy" id="9049"/>
    <lineage>
        <taxon>Eukaryota</taxon>
        <taxon>Metazoa</taxon>
        <taxon>Chordata</taxon>
        <taxon>Craniata</taxon>
        <taxon>Vertebrata</taxon>
        <taxon>Euteleostomi</taxon>
        <taxon>Archelosauria</taxon>
        <taxon>Archosauria</taxon>
        <taxon>Dinosauria</taxon>
        <taxon>Saurischia</taxon>
        <taxon>Theropoda</taxon>
        <taxon>Coelurosauria</taxon>
        <taxon>Aves</taxon>
        <taxon>Neognathae</taxon>
        <taxon>Galloanserae</taxon>
        <taxon>Galliformes</taxon>
        <taxon>Phasianidae</taxon>
        <taxon>Phasianinae</taxon>
        <taxon>Pavo</taxon>
    </lineage>
</organism>
<dbReference type="SMART" id="SM00239">
    <property type="entry name" value="C2"/>
    <property type="match status" value="1"/>
</dbReference>
<dbReference type="Proteomes" id="UP000694428">
    <property type="component" value="Unplaced"/>
</dbReference>
<dbReference type="PANTHER" id="PTHR45716:SF5">
    <property type="entry name" value="SYNAPTOTAGMIN-LIKE PROTEIN 2"/>
    <property type="match status" value="1"/>
</dbReference>
<dbReference type="PANTHER" id="PTHR45716">
    <property type="entry name" value="BITESIZE, ISOFORM I"/>
    <property type="match status" value="1"/>
</dbReference>
<reference evidence="7" key="2">
    <citation type="submission" date="2025-09" db="UniProtKB">
        <authorList>
            <consortium name="Ensembl"/>
        </authorList>
    </citation>
    <scope>IDENTIFICATION</scope>
</reference>
<dbReference type="GO" id="GO:0005886">
    <property type="term" value="C:plasma membrane"/>
    <property type="evidence" value="ECO:0007669"/>
    <property type="project" value="TreeGrafter"/>
</dbReference>
<evidence type="ECO:0000259" key="6">
    <source>
        <dbReference type="PROSITE" id="PS50916"/>
    </source>
</evidence>
<evidence type="ECO:0000259" key="5">
    <source>
        <dbReference type="PROSITE" id="PS50004"/>
    </source>
</evidence>
<dbReference type="FunFam" id="2.60.40.150:FF:000006">
    <property type="entry name" value="Synaptotagmin-like 5, isoform CRA_a"/>
    <property type="match status" value="1"/>
</dbReference>
<feature type="compositionally biased region" description="Basic and acidic residues" evidence="4">
    <location>
        <begin position="785"/>
        <end position="797"/>
    </location>
</feature>
<feature type="region of interest" description="Disordered" evidence="4">
    <location>
        <begin position="123"/>
        <end position="213"/>
    </location>
</feature>
<accession>A0A8C9FKE2</accession>
<evidence type="ECO:0000313" key="7">
    <source>
        <dbReference type="Ensembl" id="ENSPSTP00000015395.1"/>
    </source>
</evidence>
<dbReference type="Ensembl" id="ENSPSTT00000016149.1">
    <property type="protein sequence ID" value="ENSPSTP00000015395.1"/>
    <property type="gene ID" value="ENSPSTG00000010904.1"/>
</dbReference>
<evidence type="ECO:0000256" key="4">
    <source>
        <dbReference type="SAM" id="MobiDB-lite"/>
    </source>
</evidence>
<feature type="compositionally biased region" description="Polar residues" evidence="4">
    <location>
        <begin position="307"/>
        <end position="319"/>
    </location>
</feature>
<feature type="compositionally biased region" description="Polar residues" evidence="4">
    <location>
        <begin position="939"/>
        <end position="951"/>
    </location>
</feature>
<dbReference type="GO" id="GO:0070382">
    <property type="term" value="C:exocytic vesicle"/>
    <property type="evidence" value="ECO:0007669"/>
    <property type="project" value="TreeGrafter"/>
</dbReference>
<dbReference type="GO" id="GO:0031267">
    <property type="term" value="F:small GTPase binding"/>
    <property type="evidence" value="ECO:0007669"/>
    <property type="project" value="InterPro"/>
</dbReference>
<feature type="domain" description="C2" evidence="5">
    <location>
        <begin position="1479"/>
        <end position="1604"/>
    </location>
</feature>
<reference evidence="7" key="1">
    <citation type="submission" date="2025-08" db="UniProtKB">
        <authorList>
            <consortium name="Ensembl"/>
        </authorList>
    </citation>
    <scope>IDENTIFICATION</scope>
</reference>
<feature type="compositionally biased region" description="Polar residues" evidence="4">
    <location>
        <begin position="262"/>
        <end position="274"/>
    </location>
</feature>
<evidence type="ECO:0000256" key="3">
    <source>
        <dbReference type="ARBA" id="ARBA00023136"/>
    </source>
</evidence>
<keyword evidence="3" id="KW-0472">Membrane</keyword>
<feature type="compositionally biased region" description="Basic and acidic residues" evidence="4">
    <location>
        <begin position="281"/>
        <end position="306"/>
    </location>
</feature>
<evidence type="ECO:0000256" key="2">
    <source>
        <dbReference type="ARBA" id="ARBA00022737"/>
    </source>
</evidence>
<keyword evidence="8" id="KW-1185">Reference proteome</keyword>
<dbReference type="GO" id="GO:0006887">
    <property type="term" value="P:exocytosis"/>
    <property type="evidence" value="ECO:0007669"/>
    <property type="project" value="TreeGrafter"/>
</dbReference>
<feature type="compositionally biased region" description="Low complexity" evidence="4">
    <location>
        <begin position="1379"/>
        <end position="1391"/>
    </location>
</feature>
<comment type="subcellular location">
    <subcellularLocation>
        <location evidence="1">Membrane</location>
    </subcellularLocation>
</comment>